<dbReference type="EMBL" id="AJ010592">
    <property type="protein sequence ID" value="CAC27041.1"/>
    <property type="molecule type" value="Genomic_DNA"/>
</dbReference>
<sequence>MSMKFILNFTGNKDKFLISNDYWFDSYKRINDIINYKIKSKMKFFFKNFNKQLICFFFDNHKNENNIFRPNYLTYIFKQNYNFNYSKFNCKIFIKNYKSNNSILYFLKTINYIKKKCYFVKECFLNKLYTNYYNQKFFFSYEYAFKKELRIKNNCQKAYCSILALSKKSIKLKFKNFHFFLFIFNILNLNTIRFNQIPESKIFVYKNKKDQCFYFNVFGKINEYGSTLNLF</sequence>
<proteinExistence type="predicted"/>
<evidence type="ECO:0000313" key="1">
    <source>
        <dbReference type="EMBL" id="CAC27041.1"/>
    </source>
</evidence>
<evidence type="ECO:0000313" key="2">
    <source>
        <dbReference type="Proteomes" id="UP000242167"/>
    </source>
</evidence>
<organism evidence="1 2">
    <name type="scientific">Guillardia theta</name>
    <name type="common">Cryptophyte</name>
    <name type="synonym">Cryptomonas phi</name>
    <dbReference type="NCBI Taxonomy" id="55529"/>
    <lineage>
        <taxon>Eukaryota</taxon>
        <taxon>Cryptophyceae</taxon>
        <taxon>Pyrenomonadales</taxon>
        <taxon>Geminigeraceae</taxon>
        <taxon>Guillardia</taxon>
    </lineage>
</organism>
<dbReference type="GO" id="GO:0000428">
    <property type="term" value="C:DNA-directed RNA polymerase complex"/>
    <property type="evidence" value="ECO:0007669"/>
    <property type="project" value="UniProtKB-KW"/>
</dbReference>
<dbReference type="Proteomes" id="UP000242167">
    <property type="component" value="Nucleomorph 2"/>
</dbReference>
<dbReference type="PIR" id="C90110">
    <property type="entry name" value="C90110"/>
</dbReference>
<dbReference type="GeneID" id="857591"/>
<reference evidence="1 2" key="1">
    <citation type="journal article" date="2001" name="Nature">
        <title>The highly reduced genome of an enslaved algal nucleus.</title>
        <authorList>
            <person name="Douglas S."/>
            <person name="Zauner S."/>
            <person name="Fraunholz M."/>
            <person name="Beaton M."/>
            <person name="Penny S."/>
            <person name="Deng L."/>
            <person name="Wu X."/>
            <person name="Reith M."/>
            <person name="Cavalier-Smith T."/>
            <person name="Maier U."/>
        </authorList>
    </citation>
    <scope>NUCLEOTIDE SEQUENCE [LARGE SCALE GENOMIC DNA]</scope>
</reference>
<name>Q9AW30_GUITH</name>
<protein>
    <submittedName>
        <fullName evidence="1">Uncharacterized protein</fullName>
    </submittedName>
</protein>
<accession>Q9AW30</accession>
<dbReference type="AlphaFoldDB" id="Q9AW30"/>
<dbReference type="RefSeq" id="XP_001713257.1">
    <property type="nucleotide sequence ID" value="XM_001713205.1"/>
</dbReference>